<proteinExistence type="predicted"/>
<dbReference type="EMBL" id="CM029054">
    <property type="protein sequence ID" value="KAG2539016.1"/>
    <property type="molecule type" value="Genomic_DNA"/>
</dbReference>
<evidence type="ECO:0000313" key="2">
    <source>
        <dbReference type="Proteomes" id="UP000823388"/>
    </source>
</evidence>
<reference evidence="1" key="1">
    <citation type="submission" date="2020-05" db="EMBL/GenBank/DDBJ databases">
        <title>WGS assembly of Panicum virgatum.</title>
        <authorList>
            <person name="Lovell J.T."/>
            <person name="Jenkins J."/>
            <person name="Shu S."/>
            <person name="Juenger T.E."/>
            <person name="Schmutz J."/>
        </authorList>
    </citation>
    <scope>NUCLEOTIDE SEQUENCE</scope>
    <source>
        <strain evidence="1">AP13</strain>
    </source>
</reference>
<comment type="caution">
    <text evidence="1">The sequence shown here is derived from an EMBL/GenBank/DDBJ whole genome shotgun (WGS) entry which is preliminary data.</text>
</comment>
<dbReference type="Proteomes" id="UP000823388">
    <property type="component" value="Chromosome 9N"/>
</dbReference>
<organism evidence="1 2">
    <name type="scientific">Panicum virgatum</name>
    <name type="common">Blackwell switchgrass</name>
    <dbReference type="NCBI Taxonomy" id="38727"/>
    <lineage>
        <taxon>Eukaryota</taxon>
        <taxon>Viridiplantae</taxon>
        <taxon>Streptophyta</taxon>
        <taxon>Embryophyta</taxon>
        <taxon>Tracheophyta</taxon>
        <taxon>Spermatophyta</taxon>
        <taxon>Magnoliopsida</taxon>
        <taxon>Liliopsida</taxon>
        <taxon>Poales</taxon>
        <taxon>Poaceae</taxon>
        <taxon>PACMAD clade</taxon>
        <taxon>Panicoideae</taxon>
        <taxon>Panicodae</taxon>
        <taxon>Paniceae</taxon>
        <taxon>Panicinae</taxon>
        <taxon>Panicum</taxon>
        <taxon>Panicum sect. Hiantes</taxon>
    </lineage>
</organism>
<evidence type="ECO:0000313" key="1">
    <source>
        <dbReference type="EMBL" id="KAG2539016.1"/>
    </source>
</evidence>
<accession>A0A8T0MW66</accession>
<gene>
    <name evidence="1" type="ORF">PVAP13_9NG345814</name>
</gene>
<name>A0A8T0MW66_PANVG</name>
<protein>
    <submittedName>
        <fullName evidence="1">Uncharacterized protein</fullName>
    </submittedName>
</protein>
<sequence>MLTQENCSSFILDADLMLVGLPLERGPMQQLMLSQPCSDIRWKESMIHASCFVKCSMRLCGVTFHLTSRHDNLLQLVMGAEDLKDEKIKLCVQLIDDESWCCLAHGHK</sequence>
<keyword evidence="2" id="KW-1185">Reference proteome</keyword>
<dbReference type="AlphaFoldDB" id="A0A8T0MW66"/>